<dbReference type="EC" id="3.5.2.6" evidence="2"/>
<dbReference type="GO" id="GO:0008800">
    <property type="term" value="F:beta-lactamase activity"/>
    <property type="evidence" value="ECO:0007669"/>
    <property type="project" value="UniProtKB-EC"/>
</dbReference>
<dbReference type="PANTHER" id="PTHR35333">
    <property type="entry name" value="BETA-LACTAMASE"/>
    <property type="match status" value="1"/>
</dbReference>
<dbReference type="InterPro" id="IPR000871">
    <property type="entry name" value="Beta-lactam_class-A"/>
</dbReference>
<reference evidence="2 5" key="2">
    <citation type="submission" date="2020-07" db="EMBL/GenBank/DDBJ databases">
        <title>Sequencing the genomes of 1000 actinobacteria strains.</title>
        <authorList>
            <person name="Klenk H.-P."/>
        </authorList>
    </citation>
    <scope>NUCLEOTIDE SEQUENCE [LARGE SCALE GENOMIC DNA]</scope>
    <source>
        <strain evidence="2 5">DSM 45117</strain>
    </source>
</reference>
<dbReference type="InterPro" id="IPR012338">
    <property type="entry name" value="Beta-lactam/transpept-like"/>
</dbReference>
<dbReference type="InterPro" id="IPR045155">
    <property type="entry name" value="Beta-lactam_cat"/>
</dbReference>
<dbReference type="AlphaFoldDB" id="A0A1I2ZC41"/>
<dbReference type="Proteomes" id="UP000199052">
    <property type="component" value="Unassembled WGS sequence"/>
</dbReference>
<evidence type="ECO:0000313" key="4">
    <source>
        <dbReference type="Proteomes" id="UP000199052"/>
    </source>
</evidence>
<gene>
    <name evidence="2" type="ORF">FHR37_000746</name>
    <name evidence="3" type="ORF">SAMN05421678_1168</name>
</gene>
<dbReference type="OrthoDB" id="33989at2"/>
<protein>
    <submittedName>
        <fullName evidence="3">Beta-lactamase class A</fullName>
        <ecNumber evidence="2">3.5.2.6</ecNumber>
    </submittedName>
</protein>
<dbReference type="EMBL" id="JACBZA010000001">
    <property type="protein sequence ID" value="NYH81895.1"/>
    <property type="molecule type" value="Genomic_DNA"/>
</dbReference>
<dbReference type="RefSeq" id="WP_092887227.1">
    <property type="nucleotide sequence ID" value="NZ_FOOI01000016.1"/>
</dbReference>
<dbReference type="Gene3D" id="3.40.710.10">
    <property type="entry name" value="DD-peptidase/beta-lactamase superfamily"/>
    <property type="match status" value="1"/>
</dbReference>
<reference evidence="3 4" key="1">
    <citation type="submission" date="2016-10" db="EMBL/GenBank/DDBJ databases">
        <authorList>
            <person name="de Groot N.N."/>
        </authorList>
    </citation>
    <scope>NUCLEOTIDE SEQUENCE [LARGE SCALE GENOMIC DNA]</scope>
    <source>
        <strain evidence="3 4">CPCC 202808</strain>
    </source>
</reference>
<evidence type="ECO:0000313" key="5">
    <source>
        <dbReference type="Proteomes" id="UP000533017"/>
    </source>
</evidence>
<sequence length="325" mass="34339">MTHPRPAFVAGSPDLLPLAESIASDWRRLGVRGHLLARNIDTGEQLGFDVETPLPLASVAKVPIALAVLERIATGSLDPAHRITVDPAASSFGPTGISAYRHPVTLAVADLVYQTLSVSDNAAADALVDLVGVDDIAESLREWGCGGIAFRHRLQRMYDCAAGVAGDDFGLALELATTSGSTGRYAIETLDPEQGNVADARALVDFLQQVWLDRISVPAATAELRRLMALQVFTFRLSADLRTDTVRVAGKTGSFLHLRHEIGVVEARSGDRVAIAAMTRSARRANIAPDIDLAIGAAARSAFEALRSTTGAQAVDPAARRSCGG</sequence>
<dbReference type="EMBL" id="FOOI01000016">
    <property type="protein sequence ID" value="SFH35175.1"/>
    <property type="molecule type" value="Genomic_DNA"/>
</dbReference>
<dbReference type="STRING" id="504797.SAMN05421678_1168"/>
<evidence type="ECO:0000313" key="3">
    <source>
        <dbReference type="EMBL" id="SFH35175.1"/>
    </source>
</evidence>
<organism evidence="3 4">
    <name type="scientific">Actinopolymorpha cephalotaxi</name>
    <dbReference type="NCBI Taxonomy" id="504797"/>
    <lineage>
        <taxon>Bacteria</taxon>
        <taxon>Bacillati</taxon>
        <taxon>Actinomycetota</taxon>
        <taxon>Actinomycetes</taxon>
        <taxon>Propionibacteriales</taxon>
        <taxon>Actinopolymorphaceae</taxon>
        <taxon>Actinopolymorpha</taxon>
    </lineage>
</organism>
<dbReference type="Proteomes" id="UP000533017">
    <property type="component" value="Unassembled WGS sequence"/>
</dbReference>
<name>A0A1I2ZC41_9ACTN</name>
<accession>A0A1I2ZC41</accession>
<dbReference type="PANTHER" id="PTHR35333:SF3">
    <property type="entry name" value="BETA-LACTAMASE-TYPE TRANSPEPTIDASE FOLD CONTAINING PROTEIN"/>
    <property type="match status" value="1"/>
</dbReference>
<evidence type="ECO:0000259" key="1">
    <source>
        <dbReference type="Pfam" id="PF13354"/>
    </source>
</evidence>
<evidence type="ECO:0000313" key="2">
    <source>
        <dbReference type="EMBL" id="NYH81895.1"/>
    </source>
</evidence>
<dbReference type="SUPFAM" id="SSF56601">
    <property type="entry name" value="beta-lactamase/transpeptidase-like"/>
    <property type="match status" value="1"/>
</dbReference>
<dbReference type="GO" id="GO:0046677">
    <property type="term" value="P:response to antibiotic"/>
    <property type="evidence" value="ECO:0007669"/>
    <property type="project" value="InterPro"/>
</dbReference>
<proteinExistence type="predicted"/>
<keyword evidence="2" id="KW-0378">Hydrolase</keyword>
<dbReference type="Pfam" id="PF13354">
    <property type="entry name" value="Beta-lactamase2"/>
    <property type="match status" value="1"/>
</dbReference>
<dbReference type="GO" id="GO:0030655">
    <property type="term" value="P:beta-lactam antibiotic catabolic process"/>
    <property type="evidence" value="ECO:0007669"/>
    <property type="project" value="InterPro"/>
</dbReference>
<keyword evidence="5" id="KW-1185">Reference proteome</keyword>
<feature type="domain" description="Beta-lactamase class A catalytic" evidence="1">
    <location>
        <begin position="35"/>
        <end position="279"/>
    </location>
</feature>